<dbReference type="Proteomes" id="UP000254978">
    <property type="component" value="Unassembled WGS sequence"/>
</dbReference>
<organism evidence="2 3">
    <name type="scientific">Mycolicibacterium tokaiense</name>
    <dbReference type="NCBI Taxonomy" id="39695"/>
    <lineage>
        <taxon>Bacteria</taxon>
        <taxon>Bacillati</taxon>
        <taxon>Actinomycetota</taxon>
        <taxon>Actinomycetes</taxon>
        <taxon>Mycobacteriales</taxon>
        <taxon>Mycobacteriaceae</taxon>
        <taxon>Mycolicibacterium</taxon>
    </lineage>
</organism>
<evidence type="ECO:0000256" key="1">
    <source>
        <dbReference type="SAM" id="MobiDB-lite"/>
    </source>
</evidence>
<evidence type="ECO:0000313" key="3">
    <source>
        <dbReference type="Proteomes" id="UP000254978"/>
    </source>
</evidence>
<dbReference type="InterPro" id="IPR020377">
    <property type="entry name" value="Uncharacterised_LpqV"/>
</dbReference>
<dbReference type="Pfam" id="PF17301">
    <property type="entry name" value="LpqV"/>
    <property type="match status" value="1"/>
</dbReference>
<feature type="region of interest" description="Disordered" evidence="1">
    <location>
        <begin position="1"/>
        <end position="21"/>
    </location>
</feature>
<dbReference type="AlphaFoldDB" id="A0A378TIT5"/>
<name>A0A378TIT5_9MYCO</name>
<gene>
    <name evidence="2" type="ORF">NCTC10821_04262</name>
</gene>
<evidence type="ECO:0000313" key="2">
    <source>
        <dbReference type="EMBL" id="STZ60718.1"/>
    </source>
</evidence>
<keyword evidence="3" id="KW-1185">Reference proteome</keyword>
<protein>
    <submittedName>
        <fullName evidence="2">Protein LpqV</fullName>
    </submittedName>
</protein>
<dbReference type="EMBL" id="UGQT01000001">
    <property type="protein sequence ID" value="STZ60718.1"/>
    <property type="molecule type" value="Genomic_DNA"/>
</dbReference>
<reference evidence="2 3" key="1">
    <citation type="submission" date="2018-06" db="EMBL/GenBank/DDBJ databases">
        <authorList>
            <consortium name="Pathogen Informatics"/>
            <person name="Doyle S."/>
        </authorList>
    </citation>
    <scope>NUCLEOTIDE SEQUENCE [LARGE SCALE GENOMIC DNA]</scope>
    <source>
        <strain evidence="2 3">NCTC10821</strain>
    </source>
</reference>
<accession>A0A378TIT5</accession>
<sequence>MSPGGVTTEVDAPSDATESQYGQACRAATLWMDTQPGDRRQLIEPYLAQLQTPEAVGPGTFGTTWALLSRAQQAGVVMAVEAAADGECG</sequence>
<proteinExistence type="predicted"/>